<protein>
    <recommendedName>
        <fullName evidence="4 8">3-deoxy-D-manno-octulosonic acid transferase</fullName>
        <shortName evidence="8">Kdo transferase</shortName>
        <ecNumber evidence="3 8">2.4.99.12</ecNumber>
    </recommendedName>
    <alternativeName>
        <fullName evidence="6 8">Lipid IV(A) 3-deoxy-D-manno-octulosonic acid transferase</fullName>
    </alternativeName>
</protein>
<keyword evidence="8" id="KW-1003">Cell membrane</keyword>
<evidence type="ECO:0000256" key="3">
    <source>
        <dbReference type="ARBA" id="ARBA00012621"/>
    </source>
</evidence>
<keyword evidence="5 8" id="KW-0808">Transferase</keyword>
<comment type="pathway">
    <text evidence="2 8">Bacterial outer membrane biogenesis; LPS core biosynthesis.</text>
</comment>
<dbReference type="EC" id="2.4.99.12" evidence="3 8"/>
<evidence type="ECO:0000256" key="1">
    <source>
        <dbReference type="ARBA" id="ARBA00003394"/>
    </source>
</evidence>
<comment type="catalytic activity">
    <reaction evidence="7 8">
        <text>lipid IVA (E. coli) + CMP-3-deoxy-beta-D-manno-octulosonate = alpha-Kdo-(2-&gt;6)-lipid IVA (E. coli) + CMP + H(+)</text>
        <dbReference type="Rhea" id="RHEA:28066"/>
        <dbReference type="ChEBI" id="CHEBI:15378"/>
        <dbReference type="ChEBI" id="CHEBI:58603"/>
        <dbReference type="ChEBI" id="CHEBI:60364"/>
        <dbReference type="ChEBI" id="CHEBI:60377"/>
        <dbReference type="ChEBI" id="CHEBI:85987"/>
        <dbReference type="EC" id="2.4.99.12"/>
    </reaction>
</comment>
<comment type="subcellular location">
    <subcellularLocation>
        <location evidence="8">Cell membrane</location>
    </subcellularLocation>
</comment>
<evidence type="ECO:0000256" key="2">
    <source>
        <dbReference type="ARBA" id="ARBA00004713"/>
    </source>
</evidence>
<evidence type="ECO:0000259" key="9">
    <source>
        <dbReference type="Pfam" id="PF04413"/>
    </source>
</evidence>
<dbReference type="InterPro" id="IPR038107">
    <property type="entry name" value="Glycos_transf_N_sf"/>
</dbReference>
<keyword evidence="11" id="KW-1185">Reference proteome</keyword>
<proteinExistence type="inferred from homology"/>
<gene>
    <name evidence="10" type="ORF">QO015_001354</name>
</gene>
<dbReference type="RefSeq" id="WP_266280574.1">
    <property type="nucleotide sequence ID" value="NZ_JAPKNF010000001.1"/>
</dbReference>
<name>A0ABU0M453_9HYPH</name>
<dbReference type="Gene3D" id="3.40.50.11720">
    <property type="entry name" value="3-Deoxy-D-manno-octulosonic-acid transferase, N-terminal domain"/>
    <property type="match status" value="1"/>
</dbReference>
<dbReference type="Gene3D" id="3.40.50.2000">
    <property type="entry name" value="Glycogen Phosphorylase B"/>
    <property type="match status" value="1"/>
</dbReference>
<evidence type="ECO:0000256" key="4">
    <source>
        <dbReference type="ARBA" id="ARBA00019077"/>
    </source>
</evidence>
<sequence>MAEAGGALLRGVYRAAGYAALPLVPFLLAWRTRKGKEERGRRDERYGRPSVNRPAGPLVWIHVASVGETNAVMPLVARIAGEGISVLLTTVTVTSAAVAARRLPKGAFHQYVPLDIEPFVDRFLDAWRPDVALFFESELWPTIMMRLAARGIPEIRINARMTERSFARWEKLGSIMRPLFAQIALTLAQSEGDAKRLAALGFGGVRSVGNLKFDVPAPGADAAALTAFRAATAGRELFVAASTHEGEEAIVAAAHRRVRATRPRLLTVIVPRHPVRGPAIRDALAAEGLAVSLRSAGDPVGPETDIYVADTLGELGLFYRAAPVAFVGGTLVPVGGHNPIEAALLGAAILHGPAVANATEIYAALDRGTGMPPVTGAGDLAEALLALYADPATIAEAAARATAALAPFAGSLDATLAALAPWLEPLARTARARASGGAVAAS</sequence>
<dbReference type="Proteomes" id="UP001223743">
    <property type="component" value="Unassembled WGS sequence"/>
</dbReference>
<comment type="caution">
    <text evidence="10">The sequence shown here is derived from an EMBL/GenBank/DDBJ whole genome shotgun (WGS) entry which is preliminary data.</text>
</comment>
<dbReference type="SUPFAM" id="SSF53756">
    <property type="entry name" value="UDP-Glycosyltransferase/glycogen phosphorylase"/>
    <property type="match status" value="1"/>
</dbReference>
<dbReference type="InterPro" id="IPR039901">
    <property type="entry name" value="Kdotransferase"/>
</dbReference>
<feature type="domain" description="3-deoxy-D-manno-octulosonic-acid transferase N-terminal" evidence="9">
    <location>
        <begin position="42"/>
        <end position="215"/>
    </location>
</feature>
<keyword evidence="10" id="KW-0328">Glycosyltransferase</keyword>
<organism evidence="10 11">
    <name type="scientific">Kaistia geumhonensis</name>
    <dbReference type="NCBI Taxonomy" id="410839"/>
    <lineage>
        <taxon>Bacteria</taxon>
        <taxon>Pseudomonadati</taxon>
        <taxon>Pseudomonadota</taxon>
        <taxon>Alphaproteobacteria</taxon>
        <taxon>Hyphomicrobiales</taxon>
        <taxon>Kaistiaceae</taxon>
        <taxon>Kaistia</taxon>
    </lineage>
</organism>
<evidence type="ECO:0000313" key="10">
    <source>
        <dbReference type="EMBL" id="MDQ0515741.1"/>
    </source>
</evidence>
<comment type="function">
    <text evidence="1 8">Involved in lipopolysaccharide (LPS) biosynthesis. Catalyzes the transfer of 3-deoxy-D-manno-octulosonate (Kdo) residue(s) from CMP-Kdo to lipid IV(A), the tetraacyldisaccharide-1,4'-bisphosphate precursor of lipid A.</text>
</comment>
<keyword evidence="8" id="KW-0472">Membrane</keyword>
<evidence type="ECO:0000313" key="11">
    <source>
        <dbReference type="Proteomes" id="UP001223743"/>
    </source>
</evidence>
<keyword evidence="8" id="KW-0448">Lipopolysaccharide biosynthesis</keyword>
<evidence type="ECO:0000256" key="5">
    <source>
        <dbReference type="ARBA" id="ARBA00022679"/>
    </source>
</evidence>
<evidence type="ECO:0000256" key="8">
    <source>
        <dbReference type="RuleBase" id="RU365103"/>
    </source>
</evidence>
<comment type="similarity">
    <text evidence="8">Belongs to the glycosyltransferase group 1 family.</text>
</comment>
<accession>A0ABU0M453</accession>
<reference evidence="10 11" key="1">
    <citation type="submission" date="2023-07" db="EMBL/GenBank/DDBJ databases">
        <title>Genomic Encyclopedia of Type Strains, Phase IV (KMG-IV): sequencing the most valuable type-strain genomes for metagenomic binning, comparative biology and taxonomic classification.</title>
        <authorList>
            <person name="Goeker M."/>
        </authorList>
    </citation>
    <scope>NUCLEOTIDE SEQUENCE [LARGE SCALE GENOMIC DNA]</scope>
    <source>
        <strain evidence="10 11">B1-1</strain>
    </source>
</reference>
<dbReference type="PANTHER" id="PTHR42755:SF1">
    <property type="entry name" value="3-DEOXY-D-MANNO-OCTULOSONIC ACID TRANSFERASE, MITOCHONDRIAL-RELATED"/>
    <property type="match status" value="1"/>
</dbReference>
<evidence type="ECO:0000256" key="7">
    <source>
        <dbReference type="ARBA" id="ARBA00049183"/>
    </source>
</evidence>
<dbReference type="EMBL" id="JAUSWJ010000001">
    <property type="protein sequence ID" value="MDQ0515741.1"/>
    <property type="molecule type" value="Genomic_DNA"/>
</dbReference>
<dbReference type="InterPro" id="IPR007507">
    <property type="entry name" value="Glycos_transf_N"/>
</dbReference>
<evidence type="ECO:0000256" key="6">
    <source>
        <dbReference type="ARBA" id="ARBA00031445"/>
    </source>
</evidence>
<dbReference type="Pfam" id="PF04413">
    <property type="entry name" value="Glycos_transf_N"/>
    <property type="match status" value="1"/>
</dbReference>
<dbReference type="GO" id="GO:0043842">
    <property type="term" value="F:Kdo transferase activity"/>
    <property type="evidence" value="ECO:0007669"/>
    <property type="project" value="UniProtKB-EC"/>
</dbReference>
<dbReference type="PANTHER" id="PTHR42755">
    <property type="entry name" value="3-DEOXY-MANNO-OCTULOSONATE CYTIDYLYLTRANSFERASE"/>
    <property type="match status" value="1"/>
</dbReference>